<evidence type="ECO:0000256" key="6">
    <source>
        <dbReference type="ARBA" id="ARBA00022679"/>
    </source>
</evidence>
<dbReference type="SUPFAM" id="SSF51445">
    <property type="entry name" value="(Trans)glycosidases"/>
    <property type="match status" value="1"/>
</dbReference>
<evidence type="ECO:0000313" key="10">
    <source>
        <dbReference type="EMBL" id="HIS82725.1"/>
    </source>
</evidence>
<dbReference type="InterPro" id="IPR017853">
    <property type="entry name" value="GH"/>
</dbReference>
<gene>
    <name evidence="10" type="ORF">IAD41_03870</name>
</gene>
<dbReference type="PANTHER" id="PTHR32438:SF5">
    <property type="entry name" value="4-ALPHA-GLUCANOTRANSFERASE DPE1, CHLOROPLASTIC_AMYLOPLASTIC"/>
    <property type="match status" value="1"/>
</dbReference>
<reference evidence="10" key="1">
    <citation type="submission" date="2020-10" db="EMBL/GenBank/DDBJ databases">
        <authorList>
            <person name="Gilroy R."/>
        </authorList>
    </citation>
    <scope>NUCLEOTIDE SEQUENCE</scope>
    <source>
        <strain evidence="10">CHK152-2994</strain>
    </source>
</reference>
<dbReference type="PANTHER" id="PTHR32438">
    <property type="entry name" value="4-ALPHA-GLUCANOTRANSFERASE DPE1, CHLOROPLASTIC/AMYLOPLASTIC"/>
    <property type="match status" value="1"/>
</dbReference>
<dbReference type="Proteomes" id="UP000824139">
    <property type="component" value="Unassembled WGS sequence"/>
</dbReference>
<protein>
    <recommendedName>
        <fullName evidence="4">4-alpha-glucanotransferase</fullName>
        <ecNumber evidence="3">2.4.1.25</ecNumber>
    </recommendedName>
    <alternativeName>
        <fullName evidence="8">Amylomaltase</fullName>
    </alternativeName>
    <alternativeName>
        <fullName evidence="9">Disproportionating enzyme</fullName>
    </alternativeName>
</protein>
<evidence type="ECO:0000256" key="7">
    <source>
        <dbReference type="ARBA" id="ARBA00023277"/>
    </source>
</evidence>
<proteinExistence type="inferred from homology"/>
<dbReference type="AlphaFoldDB" id="A0A9D1FVJ3"/>
<evidence type="ECO:0000256" key="5">
    <source>
        <dbReference type="ARBA" id="ARBA00022676"/>
    </source>
</evidence>
<organism evidence="10 11">
    <name type="scientific">Candidatus Scatenecus faecavium</name>
    <dbReference type="NCBI Taxonomy" id="2840915"/>
    <lineage>
        <taxon>Bacteria</taxon>
        <taxon>Candidatus Scatenecus</taxon>
    </lineage>
</organism>
<dbReference type="Pfam" id="PF02446">
    <property type="entry name" value="Glyco_hydro_77"/>
    <property type="match status" value="1"/>
</dbReference>
<name>A0A9D1FVJ3_9BACT</name>
<dbReference type="Gene3D" id="3.20.20.80">
    <property type="entry name" value="Glycosidases"/>
    <property type="match status" value="1"/>
</dbReference>
<dbReference type="GO" id="GO:0005975">
    <property type="term" value="P:carbohydrate metabolic process"/>
    <property type="evidence" value="ECO:0007669"/>
    <property type="project" value="InterPro"/>
</dbReference>
<comment type="catalytic activity">
    <reaction evidence="1">
        <text>Transfers a segment of a (1-&gt;4)-alpha-D-glucan to a new position in an acceptor, which may be glucose or a (1-&gt;4)-alpha-D-glucan.</text>
        <dbReference type="EC" id="2.4.1.25"/>
    </reaction>
</comment>
<evidence type="ECO:0000256" key="4">
    <source>
        <dbReference type="ARBA" id="ARBA00020295"/>
    </source>
</evidence>
<comment type="caution">
    <text evidence="10">The sequence shown here is derived from an EMBL/GenBank/DDBJ whole genome shotgun (WGS) entry which is preliminary data.</text>
</comment>
<evidence type="ECO:0000256" key="2">
    <source>
        <dbReference type="ARBA" id="ARBA00005684"/>
    </source>
</evidence>
<dbReference type="EMBL" id="DVJO01000084">
    <property type="protein sequence ID" value="HIS82725.1"/>
    <property type="molecule type" value="Genomic_DNA"/>
</dbReference>
<evidence type="ECO:0000313" key="11">
    <source>
        <dbReference type="Proteomes" id="UP000824139"/>
    </source>
</evidence>
<keyword evidence="6" id="KW-0808">Transferase</keyword>
<evidence type="ECO:0000256" key="9">
    <source>
        <dbReference type="ARBA" id="ARBA00031501"/>
    </source>
</evidence>
<dbReference type="EC" id="2.4.1.25" evidence="3"/>
<comment type="similarity">
    <text evidence="2">Belongs to the disproportionating enzyme family.</text>
</comment>
<reference evidence="10" key="2">
    <citation type="journal article" date="2021" name="PeerJ">
        <title>Extensive microbial diversity within the chicken gut microbiome revealed by metagenomics and culture.</title>
        <authorList>
            <person name="Gilroy R."/>
            <person name="Ravi A."/>
            <person name="Getino M."/>
            <person name="Pursley I."/>
            <person name="Horton D.L."/>
            <person name="Alikhan N.F."/>
            <person name="Baker D."/>
            <person name="Gharbi K."/>
            <person name="Hall N."/>
            <person name="Watson M."/>
            <person name="Adriaenssens E.M."/>
            <person name="Foster-Nyarko E."/>
            <person name="Jarju S."/>
            <person name="Secka A."/>
            <person name="Antonio M."/>
            <person name="Oren A."/>
            <person name="Chaudhuri R.R."/>
            <person name="La Ragione R."/>
            <person name="Hildebrand F."/>
            <person name="Pallen M.J."/>
        </authorList>
    </citation>
    <scope>NUCLEOTIDE SEQUENCE</scope>
    <source>
        <strain evidence="10">CHK152-2994</strain>
    </source>
</reference>
<evidence type="ECO:0000256" key="3">
    <source>
        <dbReference type="ARBA" id="ARBA00012560"/>
    </source>
</evidence>
<evidence type="ECO:0000256" key="1">
    <source>
        <dbReference type="ARBA" id="ARBA00000439"/>
    </source>
</evidence>
<accession>A0A9D1FVJ3</accession>
<evidence type="ECO:0000256" key="8">
    <source>
        <dbReference type="ARBA" id="ARBA00031423"/>
    </source>
</evidence>
<dbReference type="GO" id="GO:0004134">
    <property type="term" value="F:4-alpha-glucanotransferase activity"/>
    <property type="evidence" value="ECO:0007669"/>
    <property type="project" value="UniProtKB-EC"/>
</dbReference>
<keyword evidence="5" id="KW-0328">Glycosyltransferase</keyword>
<dbReference type="InterPro" id="IPR003385">
    <property type="entry name" value="Glyco_hydro_77"/>
</dbReference>
<keyword evidence="7" id="KW-0119">Carbohydrate metabolism</keyword>
<sequence>MVCTVNYTDVIQKALKALDKKNFALIMHSGSFPAAAGENTGFGTINSNGGREVIDYAKGIFNAIQLGPAGKTKSCDSSPYTGTIFSGNPLFIDLKQLTGNEWNNILSVETYSRIVENNPNKDVNKTAYSYIYKQQNEALEEAWRNFKEKGSEALKKEFETYKIENDYWLDKDSLYEALSIEHGNDYWPLWNSETDKNLFNPKSTEEKIEFSKRINEISKKYEDEIDKYKFIQFVLNKQNDKTREYAKQAGIKMIADRQVAFSDRDTWAYQSLFLEGWMLGCPPDYFSKDGQAWGFPVMDPDRMYNDDGSLDEGGILLKNLYKKMFRENPGGVRIDHIVGLIDPWVYKAGKKPKIEQGAGRLYSSPEHPELCKYAIARMEDLDTTLEADKEKRVKTLSQEQIHKYGRLIEKIVIAAAEEEGLDKDAIVCEDLGTLTNPVAAVMKEYQLQGMRLTQFVVAEKPEHPYRCCNIDGRCWAMVGTHDNEPIQMWANSMVNTHEGYLHVKNLVEDLFSECENKDEIITNMTKDANFLTETKLVEIFASKAENVQIFFTDFFKIYDVYNRPGTSGDENWSLRLPDNFKDLTPINLANILKRAIIARGKEFADKNQNIIDELSNIE</sequence>